<organism evidence="8 9">
    <name type="scientific">Spiroplasma floricola 23-6</name>
    <dbReference type="NCBI Taxonomy" id="1336749"/>
    <lineage>
        <taxon>Bacteria</taxon>
        <taxon>Bacillati</taxon>
        <taxon>Mycoplasmatota</taxon>
        <taxon>Mollicutes</taxon>
        <taxon>Entomoplasmatales</taxon>
        <taxon>Spiroplasmataceae</taxon>
        <taxon>Spiroplasma</taxon>
    </lineage>
</organism>
<dbReference type="InterPro" id="IPR036291">
    <property type="entry name" value="NAD(P)-bd_dom_sf"/>
</dbReference>
<dbReference type="Proteomes" id="UP000231823">
    <property type="component" value="Chromosome"/>
</dbReference>
<keyword evidence="2 4" id="KW-0521">NADP</keyword>
<dbReference type="GO" id="GO:0005737">
    <property type="term" value="C:cytoplasm"/>
    <property type="evidence" value="ECO:0007669"/>
    <property type="project" value="UniProtKB-SubCell"/>
</dbReference>
<dbReference type="SUPFAM" id="SSF48179">
    <property type="entry name" value="6-phosphogluconate dehydrogenase C-terminal domain-like"/>
    <property type="match status" value="1"/>
</dbReference>
<comment type="catalytic activity">
    <reaction evidence="4">
        <text>L-proline + NADP(+) = (S)-1-pyrroline-5-carboxylate + NADPH + 2 H(+)</text>
        <dbReference type="Rhea" id="RHEA:14109"/>
        <dbReference type="ChEBI" id="CHEBI:15378"/>
        <dbReference type="ChEBI" id="CHEBI:17388"/>
        <dbReference type="ChEBI" id="CHEBI:57783"/>
        <dbReference type="ChEBI" id="CHEBI:58349"/>
        <dbReference type="ChEBI" id="CHEBI:60039"/>
        <dbReference type="EC" id="1.5.1.2"/>
    </reaction>
</comment>
<comment type="catalytic activity">
    <reaction evidence="4">
        <text>L-proline + NAD(+) = (S)-1-pyrroline-5-carboxylate + NADH + 2 H(+)</text>
        <dbReference type="Rhea" id="RHEA:14105"/>
        <dbReference type="ChEBI" id="CHEBI:15378"/>
        <dbReference type="ChEBI" id="CHEBI:17388"/>
        <dbReference type="ChEBI" id="CHEBI:57540"/>
        <dbReference type="ChEBI" id="CHEBI:57945"/>
        <dbReference type="ChEBI" id="CHEBI:60039"/>
        <dbReference type="EC" id="1.5.1.2"/>
    </reaction>
</comment>
<dbReference type="SUPFAM" id="SSF51735">
    <property type="entry name" value="NAD(P)-binding Rossmann-fold domains"/>
    <property type="match status" value="1"/>
</dbReference>
<evidence type="ECO:0000313" key="8">
    <source>
        <dbReference type="EMBL" id="AUB32068.1"/>
    </source>
</evidence>
<comment type="subcellular location">
    <subcellularLocation>
        <location evidence="4">Cytoplasm</location>
    </subcellularLocation>
</comment>
<feature type="domain" description="Pyrroline-5-carboxylate reductase catalytic N-terminal" evidence="6">
    <location>
        <begin position="3"/>
        <end position="98"/>
    </location>
</feature>
<evidence type="ECO:0000259" key="6">
    <source>
        <dbReference type="Pfam" id="PF03807"/>
    </source>
</evidence>
<dbReference type="PIRSF" id="PIRSF000193">
    <property type="entry name" value="Pyrrol-5-carb_rd"/>
    <property type="match status" value="1"/>
</dbReference>
<evidence type="ECO:0000259" key="7">
    <source>
        <dbReference type="Pfam" id="PF14748"/>
    </source>
</evidence>
<dbReference type="InterPro" id="IPR000304">
    <property type="entry name" value="Pyrroline-COOH_reductase"/>
</dbReference>
<evidence type="ECO:0000256" key="1">
    <source>
        <dbReference type="ARBA" id="ARBA00005525"/>
    </source>
</evidence>
<dbReference type="EMBL" id="CP025057">
    <property type="protein sequence ID" value="AUB32068.1"/>
    <property type="molecule type" value="Genomic_DNA"/>
</dbReference>
<dbReference type="OrthoDB" id="9805754at2"/>
<accession>A0A2K8SFN8</accession>
<dbReference type="KEGG" id="sfz:SFLOR_v1c10220"/>
<dbReference type="Gene3D" id="1.10.3730.10">
    <property type="entry name" value="ProC C-terminal domain-like"/>
    <property type="match status" value="1"/>
</dbReference>
<sequence length="268" mass="29655">MKKILFIGLGHMGSSLVKGILANNNFKAKIYGYDAFKDLQDKIVNSLDKLTAINSLEEIESEGIDVIVIGTRPDAIDSLCSQLDKLNLKWRTIVSMANAVDIERLESNFKNQKDLTIIRMMPNMNASIRESVTAIAHKDASKEKIDFVVEMFQNCGIVEIIEEVKFGTLTAISGCLPSYVISFFKAITDYAIEKGFEKEQAYRIVETAVIGSIKNCANSGIDLRTMVNQICVPNGSTIEGQKVLDNDGFENIIKKCLKAADKKATSKK</sequence>
<dbReference type="Pfam" id="PF03807">
    <property type="entry name" value="F420_oxidored"/>
    <property type="match status" value="1"/>
</dbReference>
<dbReference type="HAMAP" id="MF_01925">
    <property type="entry name" value="P5C_reductase"/>
    <property type="match status" value="1"/>
</dbReference>
<dbReference type="GO" id="GO:0055129">
    <property type="term" value="P:L-proline biosynthetic process"/>
    <property type="evidence" value="ECO:0007669"/>
    <property type="project" value="UniProtKB-UniRule"/>
</dbReference>
<dbReference type="InterPro" id="IPR029036">
    <property type="entry name" value="P5CR_dimer"/>
</dbReference>
<dbReference type="PANTHER" id="PTHR11645:SF0">
    <property type="entry name" value="PYRROLINE-5-CARBOXYLATE REDUCTASE 3"/>
    <property type="match status" value="1"/>
</dbReference>
<evidence type="ECO:0000256" key="4">
    <source>
        <dbReference type="HAMAP-Rule" id="MF_01925"/>
    </source>
</evidence>
<feature type="domain" description="Pyrroline-5-carboxylate reductase dimerisation" evidence="7">
    <location>
        <begin position="165"/>
        <end position="265"/>
    </location>
</feature>
<evidence type="ECO:0000256" key="2">
    <source>
        <dbReference type="ARBA" id="ARBA00022857"/>
    </source>
</evidence>
<dbReference type="UniPathway" id="UPA00098">
    <property type="reaction ID" value="UER00361"/>
</dbReference>
<keyword evidence="9" id="KW-1185">Reference proteome</keyword>
<proteinExistence type="inferred from homology"/>
<reference evidence="8 9" key="1">
    <citation type="submission" date="2017-12" db="EMBL/GenBank/DDBJ databases">
        <title>Complete genome sequence of Spiroplasma floricola 23-6 (ATCC 29989).</title>
        <authorList>
            <person name="Tsai Y.-M."/>
            <person name="Wu P.-S."/>
            <person name="Lo W.-S."/>
            <person name="Kuo C.-H."/>
        </authorList>
    </citation>
    <scope>NUCLEOTIDE SEQUENCE [LARGE SCALE GENOMIC DNA]</scope>
    <source>
        <strain evidence="8 9">23-6</strain>
    </source>
</reference>
<keyword evidence="4" id="KW-0028">Amino-acid biosynthesis</keyword>
<keyword evidence="4" id="KW-0963">Cytoplasm</keyword>
<dbReference type="Pfam" id="PF14748">
    <property type="entry name" value="P5CR_dimer"/>
    <property type="match status" value="1"/>
</dbReference>
<protein>
    <recommendedName>
        <fullName evidence="4">Pyrroline-5-carboxylate reductase</fullName>
        <shortName evidence="4">P5C reductase</shortName>
        <shortName evidence="4">P5CR</shortName>
        <ecNumber evidence="4">1.5.1.2</ecNumber>
    </recommendedName>
    <alternativeName>
        <fullName evidence="4">PCA reductase</fullName>
    </alternativeName>
</protein>
<dbReference type="InterPro" id="IPR008927">
    <property type="entry name" value="6-PGluconate_DH-like_C_sf"/>
</dbReference>
<evidence type="ECO:0000256" key="5">
    <source>
        <dbReference type="PIRSR" id="PIRSR000193-1"/>
    </source>
</evidence>
<evidence type="ECO:0000256" key="3">
    <source>
        <dbReference type="ARBA" id="ARBA00023002"/>
    </source>
</evidence>
<comment type="pathway">
    <text evidence="4">Amino-acid biosynthesis; L-proline biosynthesis; L-proline from L-glutamate 5-semialdehyde: step 1/1.</text>
</comment>
<name>A0A2K8SFN8_9MOLU</name>
<dbReference type="AlphaFoldDB" id="A0A2K8SFN8"/>
<feature type="binding site" evidence="5">
    <location>
        <begin position="7"/>
        <end position="12"/>
    </location>
    <ligand>
        <name>NADP(+)</name>
        <dbReference type="ChEBI" id="CHEBI:58349"/>
    </ligand>
</feature>
<keyword evidence="3 4" id="KW-0560">Oxidoreductase</keyword>
<gene>
    <name evidence="4 8" type="primary">proC</name>
    <name evidence="8" type="ORF">SFLOR_v1c10220</name>
</gene>
<evidence type="ECO:0000313" key="9">
    <source>
        <dbReference type="Proteomes" id="UP000231823"/>
    </source>
</evidence>
<keyword evidence="4" id="KW-0641">Proline biosynthesis</keyword>
<dbReference type="EC" id="1.5.1.2" evidence="4"/>
<dbReference type="Gene3D" id="3.40.50.720">
    <property type="entry name" value="NAD(P)-binding Rossmann-like Domain"/>
    <property type="match status" value="1"/>
</dbReference>
<dbReference type="PANTHER" id="PTHR11645">
    <property type="entry name" value="PYRROLINE-5-CARBOXYLATE REDUCTASE"/>
    <property type="match status" value="1"/>
</dbReference>
<comment type="similarity">
    <text evidence="1 4">Belongs to the pyrroline-5-carboxylate reductase family.</text>
</comment>
<dbReference type="GO" id="GO:0004735">
    <property type="term" value="F:pyrroline-5-carboxylate reductase activity"/>
    <property type="evidence" value="ECO:0007669"/>
    <property type="project" value="UniProtKB-UniRule"/>
</dbReference>
<comment type="function">
    <text evidence="4">Catalyzes the reduction of 1-pyrroline-5-carboxylate (PCA) to L-proline.</text>
</comment>
<dbReference type="InterPro" id="IPR028939">
    <property type="entry name" value="P5C_Rdtase_cat_N"/>
</dbReference>
<dbReference type="RefSeq" id="WP_100917021.1">
    <property type="nucleotide sequence ID" value="NZ_CP025057.1"/>
</dbReference>